<dbReference type="FunFam" id="1.10.150.20:FF:000003">
    <property type="entry name" value="DNA polymerase I"/>
    <property type="match status" value="1"/>
</dbReference>
<comment type="caution">
    <text evidence="13">The sequence shown here is derived from an EMBL/GenBank/DDBJ whole genome shotgun (WGS) entry which is preliminary data.</text>
</comment>
<dbReference type="FunFam" id="1.10.150.20:FF:000002">
    <property type="entry name" value="DNA polymerase I"/>
    <property type="match status" value="1"/>
</dbReference>
<dbReference type="InterPro" id="IPR020045">
    <property type="entry name" value="DNA_polI_H3TH"/>
</dbReference>
<feature type="domain" description="DNA-directed DNA polymerase family A palm" evidence="12">
    <location>
        <begin position="674"/>
        <end position="892"/>
    </location>
</feature>
<dbReference type="GO" id="GO:0006302">
    <property type="term" value="P:double-strand break repair"/>
    <property type="evidence" value="ECO:0007669"/>
    <property type="project" value="TreeGrafter"/>
</dbReference>
<dbReference type="PRINTS" id="PR00868">
    <property type="entry name" value="DNAPOLI"/>
</dbReference>
<evidence type="ECO:0000256" key="7">
    <source>
        <dbReference type="ARBA" id="ARBA00022932"/>
    </source>
</evidence>
<proteinExistence type="inferred from homology"/>
<dbReference type="CDD" id="cd09898">
    <property type="entry name" value="H3TH_53EXO"/>
    <property type="match status" value="1"/>
</dbReference>
<dbReference type="SMART" id="SM00482">
    <property type="entry name" value="POLAc"/>
    <property type="match status" value="1"/>
</dbReference>
<comment type="similarity">
    <text evidence="1">Belongs to the DNA polymerase type-A family.</text>
</comment>
<dbReference type="InterPro" id="IPR036397">
    <property type="entry name" value="RNaseH_sf"/>
</dbReference>
<feature type="domain" description="5'-3' exonuclease" evidence="11">
    <location>
        <begin position="1"/>
        <end position="273"/>
    </location>
</feature>
<evidence type="ECO:0000256" key="3">
    <source>
        <dbReference type="ARBA" id="ARBA00022679"/>
    </source>
</evidence>
<evidence type="ECO:0000256" key="1">
    <source>
        <dbReference type="ARBA" id="ARBA00007705"/>
    </source>
</evidence>
<dbReference type="GO" id="GO:0003677">
    <property type="term" value="F:DNA binding"/>
    <property type="evidence" value="ECO:0007669"/>
    <property type="project" value="UniProtKB-KW"/>
</dbReference>
<dbReference type="GO" id="GO:0008409">
    <property type="term" value="F:5'-3' exonuclease activity"/>
    <property type="evidence" value="ECO:0007669"/>
    <property type="project" value="InterPro"/>
</dbReference>
<keyword evidence="5" id="KW-0235">DNA replication</keyword>
<keyword evidence="8" id="KW-0238">DNA-binding</keyword>
<evidence type="ECO:0000256" key="8">
    <source>
        <dbReference type="ARBA" id="ARBA00023125"/>
    </source>
</evidence>
<reference evidence="13" key="2">
    <citation type="journal article" date="2021" name="PeerJ">
        <title>Extensive microbial diversity within the chicken gut microbiome revealed by metagenomics and culture.</title>
        <authorList>
            <person name="Gilroy R."/>
            <person name="Ravi A."/>
            <person name="Getino M."/>
            <person name="Pursley I."/>
            <person name="Horton D.L."/>
            <person name="Alikhan N.F."/>
            <person name="Baker D."/>
            <person name="Gharbi K."/>
            <person name="Hall N."/>
            <person name="Watson M."/>
            <person name="Adriaenssens E.M."/>
            <person name="Foster-Nyarko E."/>
            <person name="Jarju S."/>
            <person name="Secka A."/>
            <person name="Antonio M."/>
            <person name="Oren A."/>
            <person name="Chaudhuri R.R."/>
            <person name="La Ragione R."/>
            <person name="Hildebrand F."/>
            <person name="Pallen M.J."/>
        </authorList>
    </citation>
    <scope>NUCLEOTIDE SEQUENCE</scope>
    <source>
        <strain evidence="13">ChiSxjej2B14-8506</strain>
    </source>
</reference>
<dbReference type="SUPFAM" id="SSF88723">
    <property type="entry name" value="PIN domain-like"/>
    <property type="match status" value="1"/>
</dbReference>
<dbReference type="PROSITE" id="PS00447">
    <property type="entry name" value="DNA_POLYMERASE_A"/>
    <property type="match status" value="1"/>
</dbReference>
<keyword evidence="9" id="KW-0234">DNA repair</keyword>
<dbReference type="InterPro" id="IPR002421">
    <property type="entry name" value="5-3_exonuclease"/>
</dbReference>
<evidence type="ECO:0000256" key="5">
    <source>
        <dbReference type="ARBA" id="ARBA00022705"/>
    </source>
</evidence>
<dbReference type="GO" id="GO:0006261">
    <property type="term" value="P:DNA-templated DNA replication"/>
    <property type="evidence" value="ECO:0007669"/>
    <property type="project" value="InterPro"/>
</dbReference>
<dbReference type="Gene3D" id="1.10.150.20">
    <property type="entry name" value="5' to 3' exonuclease, C-terminal subdomain"/>
    <property type="match status" value="2"/>
</dbReference>
<dbReference type="InterPro" id="IPR001098">
    <property type="entry name" value="DNA-dir_DNA_pol_A_palm_dom"/>
</dbReference>
<dbReference type="EC" id="2.7.7.7" evidence="2"/>
<dbReference type="Pfam" id="PF02739">
    <property type="entry name" value="5_3_exonuc_N"/>
    <property type="match status" value="1"/>
</dbReference>
<dbReference type="SUPFAM" id="SSF56672">
    <property type="entry name" value="DNA/RNA polymerases"/>
    <property type="match status" value="1"/>
</dbReference>
<dbReference type="Pfam" id="PF01367">
    <property type="entry name" value="5_3_exonuc"/>
    <property type="match status" value="1"/>
</dbReference>
<dbReference type="InterPro" id="IPR036279">
    <property type="entry name" value="5-3_exonuclease_C_sf"/>
</dbReference>
<evidence type="ECO:0000259" key="11">
    <source>
        <dbReference type="SMART" id="SM00475"/>
    </source>
</evidence>
<dbReference type="PANTHER" id="PTHR10133">
    <property type="entry name" value="DNA POLYMERASE I"/>
    <property type="match status" value="1"/>
</dbReference>
<dbReference type="InterPro" id="IPR019760">
    <property type="entry name" value="DNA-dir_DNA_pol_A_CS"/>
</dbReference>
<gene>
    <name evidence="13" type="primary">polA</name>
    <name evidence="13" type="ORF">IAC59_07205</name>
</gene>
<evidence type="ECO:0000313" key="14">
    <source>
        <dbReference type="Proteomes" id="UP000824123"/>
    </source>
</evidence>
<dbReference type="SMART" id="SM00279">
    <property type="entry name" value="HhH2"/>
    <property type="match status" value="1"/>
</dbReference>
<dbReference type="InterPro" id="IPR043502">
    <property type="entry name" value="DNA/RNA_pol_sf"/>
</dbReference>
<dbReference type="CDD" id="cd09859">
    <property type="entry name" value="PIN_53EXO"/>
    <property type="match status" value="1"/>
</dbReference>
<keyword evidence="3 13" id="KW-0808">Transferase</keyword>
<evidence type="ECO:0000313" key="13">
    <source>
        <dbReference type="EMBL" id="HIU47032.1"/>
    </source>
</evidence>
<keyword evidence="4 13" id="KW-0548">Nucleotidyltransferase</keyword>
<keyword evidence="7" id="KW-0239">DNA-directed DNA polymerase</keyword>
<dbReference type="InterPro" id="IPR002298">
    <property type="entry name" value="DNA_polymerase_A"/>
</dbReference>
<evidence type="ECO:0000259" key="12">
    <source>
        <dbReference type="SMART" id="SM00482"/>
    </source>
</evidence>
<dbReference type="InterPro" id="IPR008918">
    <property type="entry name" value="HhH2"/>
</dbReference>
<dbReference type="Proteomes" id="UP000824123">
    <property type="component" value="Unassembled WGS sequence"/>
</dbReference>
<dbReference type="Gene3D" id="1.20.1060.10">
    <property type="entry name" value="Taq DNA Polymerase, Chain T, domain 4"/>
    <property type="match status" value="1"/>
</dbReference>
<dbReference type="Gene3D" id="3.30.70.370">
    <property type="match status" value="1"/>
</dbReference>
<evidence type="ECO:0000256" key="2">
    <source>
        <dbReference type="ARBA" id="ARBA00012417"/>
    </source>
</evidence>
<dbReference type="Pfam" id="PF00476">
    <property type="entry name" value="DNA_pol_A"/>
    <property type="match status" value="1"/>
</dbReference>
<evidence type="ECO:0000256" key="4">
    <source>
        <dbReference type="ARBA" id="ARBA00022695"/>
    </source>
</evidence>
<dbReference type="PANTHER" id="PTHR10133:SF27">
    <property type="entry name" value="DNA POLYMERASE NU"/>
    <property type="match status" value="1"/>
</dbReference>
<dbReference type="GO" id="GO:0003887">
    <property type="term" value="F:DNA-directed DNA polymerase activity"/>
    <property type="evidence" value="ECO:0007669"/>
    <property type="project" value="UniProtKB-KW"/>
</dbReference>
<dbReference type="SUPFAM" id="SSF47807">
    <property type="entry name" value="5' to 3' exonuclease, C-terminal subdomain"/>
    <property type="match status" value="1"/>
</dbReference>
<protein>
    <recommendedName>
        <fullName evidence="2">DNA-directed DNA polymerase</fullName>
        <ecNumber evidence="2">2.7.7.7</ecNumber>
    </recommendedName>
</protein>
<dbReference type="EMBL" id="DVNK01000043">
    <property type="protein sequence ID" value="HIU47032.1"/>
    <property type="molecule type" value="Genomic_DNA"/>
</dbReference>
<evidence type="ECO:0000256" key="6">
    <source>
        <dbReference type="ARBA" id="ARBA00022763"/>
    </source>
</evidence>
<dbReference type="AlphaFoldDB" id="A0A9D1S580"/>
<evidence type="ECO:0000256" key="9">
    <source>
        <dbReference type="ARBA" id="ARBA00023204"/>
    </source>
</evidence>
<dbReference type="Gene3D" id="3.40.50.1010">
    <property type="entry name" value="5'-nuclease"/>
    <property type="match status" value="1"/>
</dbReference>
<accession>A0A9D1S580</accession>
<keyword evidence="6" id="KW-0227">DNA damage</keyword>
<dbReference type="InterPro" id="IPR020046">
    <property type="entry name" value="5-3_exonucl_a-hlix_arch_N"/>
</dbReference>
<dbReference type="SMART" id="SM00475">
    <property type="entry name" value="53EXOc"/>
    <property type="match status" value="1"/>
</dbReference>
<comment type="catalytic activity">
    <reaction evidence="10">
        <text>DNA(n) + a 2'-deoxyribonucleoside 5'-triphosphate = DNA(n+1) + diphosphate</text>
        <dbReference type="Rhea" id="RHEA:22508"/>
        <dbReference type="Rhea" id="RHEA-COMP:17339"/>
        <dbReference type="Rhea" id="RHEA-COMP:17340"/>
        <dbReference type="ChEBI" id="CHEBI:33019"/>
        <dbReference type="ChEBI" id="CHEBI:61560"/>
        <dbReference type="ChEBI" id="CHEBI:173112"/>
        <dbReference type="EC" id="2.7.7.7"/>
    </reaction>
</comment>
<dbReference type="Gene3D" id="3.30.420.10">
    <property type="entry name" value="Ribonuclease H-like superfamily/Ribonuclease H"/>
    <property type="match status" value="1"/>
</dbReference>
<evidence type="ECO:0000256" key="10">
    <source>
        <dbReference type="ARBA" id="ARBA00049244"/>
    </source>
</evidence>
<organism evidence="13 14">
    <name type="scientific">Candidatus Fimadaptatus faecigallinarum</name>
    <dbReference type="NCBI Taxonomy" id="2840814"/>
    <lineage>
        <taxon>Bacteria</taxon>
        <taxon>Bacillati</taxon>
        <taxon>Bacillota</taxon>
        <taxon>Clostridia</taxon>
        <taxon>Eubacteriales</taxon>
        <taxon>Candidatus Fimadaptatus</taxon>
    </lineage>
</organism>
<dbReference type="CDD" id="cd08637">
    <property type="entry name" value="DNA_pol_A_pol_I_C"/>
    <property type="match status" value="1"/>
</dbReference>
<name>A0A9D1S580_9FIRM</name>
<sequence length="928" mass="103328">MSDLFMLLDGNNLMYRAFHALPLMDSRPEDMRDAPVDGEKYIYTNALHGFLLMLFKVLEDYQPRWICAAFDDHGPTFRHEQYTDYKAGRKPTPDELRPQMQAVRALLPELGVSVAHKQGYEADDVMGTLSLKARDRGVRTLIVSGDRDILQLTDETVNVLYIKQGIRDTVLYDPAEIERRYGIPAPRIADMKGLMGDASDNIPGVPGVGEKTALKLIKEYGALEDVLEHADAIKGKLGEKLRQYREQADFSKQLATIDRDAPLELDLDECALFEGGADKWTEPRDGDVLPLDVSAAGREQLERYGLHAALRRLRADGQAVKPAQARQRTRMQVKDADAWRAAVAGLNMPAAVCLEDVNGGWRLSAADGQSEIVFDSPVSEVPEFDLVGLAEMTDEQRAHIASGQPVEPPDCVLPAGRYISHDIKRMWHAGFAVDFEYDTMLGAYLLDSGASGKFTLQSLREAAHVPAELSAAAAVYDLAASQRARMEREGSLSLYLSTELPFARVLMEMEKQGFEIDCAELRRLGDIFSAHIAELERNIYHLADVEAAGRFPPGEFDGVNLMSPKQLGEMLFDKLELRIGGARPRKTQRGYSTDAETLEALAEEHELARAILDYRKYTKLQSTYIQGLLRQVVPDAQGDTGRIYTSFDQVATATGRISSLEPNLQNIPVRTELGREIRGAFIARQDGVDGEKWVLLDGDYSQIELRVLAHMAEHGRPEGERAMQRAFLSGLDIHTATAGEVFGAAYDEVTREQRSAAKAVNFGIVYGISDFGLARNLGISRARAKEYIDRYKERYPGIREFMDAQVRQGYEKGYVTTLMGRRRYLPQLKSSNYNLRSFGERAAMNSPIQGTAADIIKLAMVKLAAALRDGGLRARLILQVHDEIIIEAPECEAERVMAIMREQMAGAAQLDVPLEVDISSGRSWMDCK</sequence>
<reference evidence="13" key="1">
    <citation type="submission" date="2020-10" db="EMBL/GenBank/DDBJ databases">
        <authorList>
            <person name="Gilroy R."/>
        </authorList>
    </citation>
    <scope>NUCLEOTIDE SEQUENCE</scope>
    <source>
        <strain evidence="13">ChiSxjej2B14-8506</strain>
    </source>
</reference>
<dbReference type="InterPro" id="IPR029060">
    <property type="entry name" value="PIN-like_dom_sf"/>
</dbReference>
<dbReference type="NCBIfam" id="NF004397">
    <property type="entry name" value="PRK05755.1"/>
    <property type="match status" value="1"/>
</dbReference>